<accession>A0A1Y3LJ27</accession>
<reference evidence="1 2" key="1">
    <citation type="submission" date="2017-05" db="EMBL/GenBank/DDBJ databases">
        <title>Whole genome sequence of Pseudomonas putida isolate 1312 commercialized as a biostimulant.</title>
        <authorList>
            <person name="Crovadore J."/>
            <person name="Blanc P."/>
            <person name="Chablais R."/>
            <person name="Cochard B."/>
            <person name="Grizard D."/>
            <person name="Lefort F."/>
        </authorList>
    </citation>
    <scope>NUCLEOTIDE SEQUENCE [LARGE SCALE GENOMIC DNA]</scope>
    <source>
        <strain evidence="1 2">1312</strain>
    </source>
</reference>
<dbReference type="Proteomes" id="UP000196082">
    <property type="component" value="Unassembled WGS sequence"/>
</dbReference>
<sequence length="75" mass="8041">MLWANTVSTSCDAGPCSMAQAWGIDLALLEVVRPESEQVACVDGRKRARSLISFQLGIEAIIAQHFSDRAAFGCA</sequence>
<gene>
    <name evidence="1" type="ORF">B8W72_02475</name>
</gene>
<organism evidence="1 2">
    <name type="scientific">Pseudomonas putida</name>
    <name type="common">Arthrobacter siderocapsulatus</name>
    <dbReference type="NCBI Taxonomy" id="303"/>
    <lineage>
        <taxon>Bacteria</taxon>
        <taxon>Pseudomonadati</taxon>
        <taxon>Pseudomonadota</taxon>
        <taxon>Gammaproteobacteria</taxon>
        <taxon>Pseudomonadales</taxon>
        <taxon>Pseudomonadaceae</taxon>
        <taxon>Pseudomonas</taxon>
    </lineage>
</organism>
<dbReference type="EMBL" id="NFSB01000049">
    <property type="protein sequence ID" value="OUM38158.1"/>
    <property type="molecule type" value="Genomic_DNA"/>
</dbReference>
<name>A0A1Y3LJ27_PSEPU</name>
<evidence type="ECO:0000313" key="2">
    <source>
        <dbReference type="Proteomes" id="UP000196082"/>
    </source>
</evidence>
<protein>
    <submittedName>
        <fullName evidence="1">Uncharacterized protein</fullName>
    </submittedName>
</protein>
<proteinExistence type="predicted"/>
<comment type="caution">
    <text evidence="1">The sequence shown here is derived from an EMBL/GenBank/DDBJ whole genome shotgun (WGS) entry which is preliminary data.</text>
</comment>
<evidence type="ECO:0000313" key="1">
    <source>
        <dbReference type="EMBL" id="OUM38158.1"/>
    </source>
</evidence>
<dbReference type="AlphaFoldDB" id="A0A1Y3LJ27"/>